<comment type="caution">
    <text evidence="2">The sequence shown here is derived from an EMBL/GenBank/DDBJ whole genome shotgun (WGS) entry which is preliminary data.</text>
</comment>
<dbReference type="Proteomes" id="UP001234178">
    <property type="component" value="Unassembled WGS sequence"/>
</dbReference>
<protein>
    <submittedName>
        <fullName evidence="2">Uncharacterized protein</fullName>
    </submittedName>
</protein>
<feature type="compositionally biased region" description="Gly residues" evidence="1">
    <location>
        <begin position="42"/>
        <end position="52"/>
    </location>
</feature>
<feature type="compositionally biased region" description="Basic and acidic residues" evidence="1">
    <location>
        <begin position="1"/>
        <end position="10"/>
    </location>
</feature>
<evidence type="ECO:0000256" key="1">
    <source>
        <dbReference type="SAM" id="MobiDB-lite"/>
    </source>
</evidence>
<name>A0ABR0ARX7_9CRUS</name>
<feature type="region of interest" description="Disordered" evidence="1">
    <location>
        <begin position="1"/>
        <end position="77"/>
    </location>
</feature>
<organism evidence="2 3">
    <name type="scientific">Daphnia magna</name>
    <dbReference type="NCBI Taxonomy" id="35525"/>
    <lineage>
        <taxon>Eukaryota</taxon>
        <taxon>Metazoa</taxon>
        <taxon>Ecdysozoa</taxon>
        <taxon>Arthropoda</taxon>
        <taxon>Crustacea</taxon>
        <taxon>Branchiopoda</taxon>
        <taxon>Diplostraca</taxon>
        <taxon>Cladocera</taxon>
        <taxon>Anomopoda</taxon>
        <taxon>Daphniidae</taxon>
        <taxon>Daphnia</taxon>
    </lineage>
</organism>
<proteinExistence type="predicted"/>
<accession>A0ABR0ARX7</accession>
<reference evidence="2 3" key="1">
    <citation type="journal article" date="2023" name="Nucleic Acids Res.">
        <title>The hologenome of Daphnia magna reveals possible DNA methylation and microbiome-mediated evolution of the host genome.</title>
        <authorList>
            <person name="Chaturvedi A."/>
            <person name="Li X."/>
            <person name="Dhandapani V."/>
            <person name="Marshall H."/>
            <person name="Kissane S."/>
            <person name="Cuenca-Cambronero M."/>
            <person name="Asole G."/>
            <person name="Calvet F."/>
            <person name="Ruiz-Romero M."/>
            <person name="Marangio P."/>
            <person name="Guigo R."/>
            <person name="Rago D."/>
            <person name="Mirbahai L."/>
            <person name="Eastwood N."/>
            <person name="Colbourne J.K."/>
            <person name="Zhou J."/>
            <person name="Mallon E."/>
            <person name="Orsini L."/>
        </authorList>
    </citation>
    <scope>NUCLEOTIDE SEQUENCE [LARGE SCALE GENOMIC DNA]</scope>
    <source>
        <strain evidence="2">LRV0_1</strain>
    </source>
</reference>
<dbReference type="EMBL" id="JAOYFB010000038">
    <property type="protein sequence ID" value="KAK4027861.1"/>
    <property type="molecule type" value="Genomic_DNA"/>
</dbReference>
<keyword evidence="3" id="KW-1185">Reference proteome</keyword>
<gene>
    <name evidence="2" type="ORF">OUZ56_017002</name>
</gene>
<evidence type="ECO:0000313" key="3">
    <source>
        <dbReference type="Proteomes" id="UP001234178"/>
    </source>
</evidence>
<sequence>MVRHATDDQTLRSISRIGGSHNSSLRYRAGSSGYRGASNSRRGGGFGHGGHSGNYNDDRPTPSTEAEEITHPSDSPPIVGGRLRHFVEIWKTLSKDTWILQSISQGVRLDFWPTHIKLVTKPTWKWRKVSGSFVIEKLKIS</sequence>
<evidence type="ECO:0000313" key="2">
    <source>
        <dbReference type="EMBL" id="KAK4027861.1"/>
    </source>
</evidence>